<dbReference type="AlphaFoldDB" id="A0A815BIV8"/>
<keyword evidence="4 10" id="KW-1133">Transmembrane helix</keyword>
<dbReference type="Proteomes" id="UP000663882">
    <property type="component" value="Unassembled WGS sequence"/>
</dbReference>
<dbReference type="InterPro" id="IPR000276">
    <property type="entry name" value="GPCR_Rhodpsn"/>
</dbReference>
<evidence type="ECO:0000256" key="2">
    <source>
        <dbReference type="ARBA" id="ARBA00022475"/>
    </source>
</evidence>
<dbReference type="PROSITE" id="PS50262">
    <property type="entry name" value="G_PROTEIN_RECEP_F1_2"/>
    <property type="match status" value="1"/>
</dbReference>
<dbReference type="Pfam" id="PF00001">
    <property type="entry name" value="7tm_1"/>
    <property type="match status" value="1"/>
</dbReference>
<dbReference type="EMBL" id="CAJNOO010002507">
    <property type="protein sequence ID" value="CAF1274210.1"/>
    <property type="molecule type" value="Genomic_DNA"/>
</dbReference>
<proteinExistence type="inferred from homology"/>
<evidence type="ECO:0000256" key="5">
    <source>
        <dbReference type="ARBA" id="ARBA00023040"/>
    </source>
</evidence>
<keyword evidence="8 9" id="KW-0807">Transducer</keyword>
<keyword evidence="6 10" id="KW-0472">Membrane</keyword>
<keyword evidence="2" id="KW-1003">Cell membrane</keyword>
<comment type="subcellular location">
    <subcellularLocation>
        <location evidence="1">Cell membrane</location>
        <topology evidence="1">Multi-pass membrane protein</topology>
    </subcellularLocation>
</comment>
<evidence type="ECO:0000256" key="1">
    <source>
        <dbReference type="ARBA" id="ARBA00004651"/>
    </source>
</evidence>
<evidence type="ECO:0000256" key="9">
    <source>
        <dbReference type="RuleBase" id="RU000688"/>
    </source>
</evidence>
<feature type="transmembrane region" description="Helical" evidence="10">
    <location>
        <begin position="248"/>
        <end position="273"/>
    </location>
</feature>
<dbReference type="Gene3D" id="1.20.1070.10">
    <property type="entry name" value="Rhodopsin 7-helix transmembrane proteins"/>
    <property type="match status" value="1"/>
</dbReference>
<comment type="caution">
    <text evidence="12">The sequence shown here is derived from an EMBL/GenBank/DDBJ whole genome shotgun (WGS) entry which is preliminary data.</text>
</comment>
<evidence type="ECO:0000256" key="6">
    <source>
        <dbReference type="ARBA" id="ARBA00023136"/>
    </source>
</evidence>
<dbReference type="GO" id="GO:0004930">
    <property type="term" value="F:G protein-coupled receptor activity"/>
    <property type="evidence" value="ECO:0007669"/>
    <property type="project" value="UniProtKB-KW"/>
</dbReference>
<evidence type="ECO:0000256" key="3">
    <source>
        <dbReference type="ARBA" id="ARBA00022692"/>
    </source>
</evidence>
<evidence type="ECO:0000259" key="11">
    <source>
        <dbReference type="PROSITE" id="PS50262"/>
    </source>
</evidence>
<gene>
    <name evidence="12" type="ORF">RFH988_LOCUS28350</name>
</gene>
<feature type="domain" description="G-protein coupled receptors family 1 profile" evidence="11">
    <location>
        <begin position="1"/>
        <end position="305"/>
    </location>
</feature>
<dbReference type="SUPFAM" id="SSF81321">
    <property type="entry name" value="Family A G protein-coupled receptor-like"/>
    <property type="match status" value="1"/>
</dbReference>
<dbReference type="PRINTS" id="PR00237">
    <property type="entry name" value="GPCRRHODOPSN"/>
</dbReference>
<dbReference type="PANTHER" id="PTHR24248">
    <property type="entry name" value="ADRENERGIC RECEPTOR-RELATED G-PROTEIN COUPLED RECEPTOR"/>
    <property type="match status" value="1"/>
</dbReference>
<sequence>MDAFGTTASIFGLSAIGIDRYVAITRPMEYSNSFISKRWYYVLSFIWICSAVTSVPPVIFIGREQVSTRLERSNKSNATIIKTLLPLDECNVPTDPYYILFICIASFYLPLIIMIYVYIQMYLAAKKQTRALRSGYKYHSSMQSTTSSITKVPLRQMFSDRRFEIEERAEISDDNAHEKSEMLLQKRRPSYELLTLRIHHGTYKNPNIEEFNQNNEHNTKSLNKFSRKYEQKKKFWQQISKNQKAGKFVGTIMGVFIVCWLPFHIYFLLSGVFGLRLKDEQNHELLFYIFSWLGYTNSALDVLIYSLASNELRTLFMKLFYIMSIEDF</sequence>
<protein>
    <recommendedName>
        <fullName evidence="11">G-protein coupled receptors family 1 profile domain-containing protein</fullName>
    </recommendedName>
</protein>
<dbReference type="PROSITE" id="PS00237">
    <property type="entry name" value="G_PROTEIN_RECEP_F1_1"/>
    <property type="match status" value="1"/>
</dbReference>
<keyword evidence="7 9" id="KW-0675">Receptor</keyword>
<evidence type="ECO:0000313" key="13">
    <source>
        <dbReference type="Proteomes" id="UP000663882"/>
    </source>
</evidence>
<dbReference type="InterPro" id="IPR017452">
    <property type="entry name" value="GPCR_Rhodpsn_7TM"/>
</dbReference>
<evidence type="ECO:0000256" key="4">
    <source>
        <dbReference type="ARBA" id="ARBA00022989"/>
    </source>
</evidence>
<comment type="similarity">
    <text evidence="9">Belongs to the G-protein coupled receptor 1 family.</text>
</comment>
<organism evidence="12 13">
    <name type="scientific">Rotaria sordida</name>
    <dbReference type="NCBI Taxonomy" id="392033"/>
    <lineage>
        <taxon>Eukaryota</taxon>
        <taxon>Metazoa</taxon>
        <taxon>Spiralia</taxon>
        <taxon>Gnathifera</taxon>
        <taxon>Rotifera</taxon>
        <taxon>Eurotatoria</taxon>
        <taxon>Bdelloidea</taxon>
        <taxon>Philodinida</taxon>
        <taxon>Philodinidae</taxon>
        <taxon>Rotaria</taxon>
    </lineage>
</organism>
<feature type="transmembrane region" description="Helical" evidence="10">
    <location>
        <begin position="39"/>
        <end position="61"/>
    </location>
</feature>
<keyword evidence="5 9" id="KW-0297">G-protein coupled receptor</keyword>
<dbReference type="GO" id="GO:0005886">
    <property type="term" value="C:plasma membrane"/>
    <property type="evidence" value="ECO:0007669"/>
    <property type="project" value="UniProtKB-SubCell"/>
</dbReference>
<evidence type="ECO:0000256" key="10">
    <source>
        <dbReference type="SAM" id="Phobius"/>
    </source>
</evidence>
<evidence type="ECO:0000313" key="12">
    <source>
        <dbReference type="EMBL" id="CAF1274210.1"/>
    </source>
</evidence>
<reference evidence="12" key="1">
    <citation type="submission" date="2021-02" db="EMBL/GenBank/DDBJ databases">
        <authorList>
            <person name="Nowell W R."/>
        </authorList>
    </citation>
    <scope>NUCLEOTIDE SEQUENCE</scope>
</reference>
<name>A0A815BIV8_9BILA</name>
<feature type="transmembrane region" description="Helical" evidence="10">
    <location>
        <begin position="285"/>
        <end position="308"/>
    </location>
</feature>
<evidence type="ECO:0000256" key="7">
    <source>
        <dbReference type="ARBA" id="ARBA00023170"/>
    </source>
</evidence>
<evidence type="ECO:0000256" key="8">
    <source>
        <dbReference type="ARBA" id="ARBA00023224"/>
    </source>
</evidence>
<feature type="transmembrane region" description="Helical" evidence="10">
    <location>
        <begin position="97"/>
        <end position="119"/>
    </location>
</feature>
<accession>A0A815BIV8</accession>
<keyword evidence="3 9" id="KW-0812">Transmembrane</keyword>
<dbReference type="OrthoDB" id="5951059at2759"/>